<evidence type="ECO:0000259" key="10">
    <source>
        <dbReference type="PROSITE" id="PS50113"/>
    </source>
</evidence>
<keyword evidence="5" id="KW-0418">Kinase</keyword>
<dbReference type="Gene3D" id="3.30.565.10">
    <property type="entry name" value="Histidine kinase-like ATPase, C-terminal domain"/>
    <property type="match status" value="1"/>
</dbReference>
<dbReference type="InterPro" id="IPR000014">
    <property type="entry name" value="PAS"/>
</dbReference>
<accession>A0A918XRD8</accession>
<reference evidence="11" key="1">
    <citation type="journal article" date="2014" name="Int. J. Syst. Evol. Microbiol.">
        <title>Complete genome sequence of Corynebacterium casei LMG S-19264T (=DSM 44701T), isolated from a smear-ripened cheese.</title>
        <authorList>
            <consortium name="US DOE Joint Genome Institute (JGI-PGF)"/>
            <person name="Walter F."/>
            <person name="Albersmeier A."/>
            <person name="Kalinowski J."/>
            <person name="Ruckert C."/>
        </authorList>
    </citation>
    <scope>NUCLEOTIDE SEQUENCE</scope>
    <source>
        <strain evidence="11">KCTC 42651</strain>
    </source>
</reference>
<comment type="catalytic activity">
    <reaction evidence="1">
        <text>ATP + protein L-histidine = ADP + protein N-phospho-L-histidine.</text>
        <dbReference type="EC" id="2.7.13.3"/>
    </reaction>
</comment>
<organism evidence="11 12">
    <name type="scientific">Thalassobaculum fulvum</name>
    <dbReference type="NCBI Taxonomy" id="1633335"/>
    <lineage>
        <taxon>Bacteria</taxon>
        <taxon>Pseudomonadati</taxon>
        <taxon>Pseudomonadota</taxon>
        <taxon>Alphaproteobacteria</taxon>
        <taxon>Rhodospirillales</taxon>
        <taxon>Thalassobaculaceae</taxon>
        <taxon>Thalassobaculum</taxon>
    </lineage>
</organism>
<dbReference type="SUPFAM" id="SSF55785">
    <property type="entry name" value="PYP-like sensor domain (PAS domain)"/>
    <property type="match status" value="1"/>
</dbReference>
<keyword evidence="7" id="KW-0812">Transmembrane</keyword>
<evidence type="ECO:0000256" key="2">
    <source>
        <dbReference type="ARBA" id="ARBA00012438"/>
    </source>
</evidence>
<dbReference type="InterPro" id="IPR036097">
    <property type="entry name" value="HisK_dim/P_sf"/>
</dbReference>
<dbReference type="InterPro" id="IPR003594">
    <property type="entry name" value="HATPase_dom"/>
</dbReference>
<dbReference type="Proteomes" id="UP000630353">
    <property type="component" value="Unassembled WGS sequence"/>
</dbReference>
<dbReference type="CDD" id="cd00082">
    <property type="entry name" value="HisKA"/>
    <property type="match status" value="1"/>
</dbReference>
<evidence type="ECO:0000256" key="1">
    <source>
        <dbReference type="ARBA" id="ARBA00000085"/>
    </source>
</evidence>
<dbReference type="InterPro" id="IPR011622">
    <property type="entry name" value="7TMR_DISM_rcpt_extracell_dom2"/>
</dbReference>
<keyword evidence="7" id="KW-1133">Transmembrane helix</keyword>
<dbReference type="GO" id="GO:0000155">
    <property type="term" value="F:phosphorelay sensor kinase activity"/>
    <property type="evidence" value="ECO:0007669"/>
    <property type="project" value="InterPro"/>
</dbReference>
<dbReference type="InterPro" id="IPR001610">
    <property type="entry name" value="PAC"/>
</dbReference>
<evidence type="ECO:0000256" key="4">
    <source>
        <dbReference type="ARBA" id="ARBA00022679"/>
    </source>
</evidence>
<dbReference type="AlphaFoldDB" id="A0A918XRD8"/>
<dbReference type="Pfam" id="PF07696">
    <property type="entry name" value="7TMR-DISMED2"/>
    <property type="match status" value="1"/>
</dbReference>
<evidence type="ECO:0000256" key="3">
    <source>
        <dbReference type="ARBA" id="ARBA00022553"/>
    </source>
</evidence>
<reference evidence="11" key="2">
    <citation type="submission" date="2020-09" db="EMBL/GenBank/DDBJ databases">
        <authorList>
            <person name="Sun Q."/>
            <person name="Kim S."/>
        </authorList>
    </citation>
    <scope>NUCLEOTIDE SEQUENCE</scope>
    <source>
        <strain evidence="11">KCTC 42651</strain>
    </source>
</reference>
<dbReference type="Gene3D" id="3.30.450.20">
    <property type="entry name" value="PAS domain"/>
    <property type="match status" value="1"/>
</dbReference>
<feature type="transmembrane region" description="Helical" evidence="7">
    <location>
        <begin position="205"/>
        <end position="223"/>
    </location>
</feature>
<dbReference type="PRINTS" id="PR00344">
    <property type="entry name" value="BCTRLSENSOR"/>
</dbReference>
<dbReference type="PROSITE" id="PS50113">
    <property type="entry name" value="PAC"/>
    <property type="match status" value="1"/>
</dbReference>
<dbReference type="InterPro" id="IPR000700">
    <property type="entry name" value="PAS-assoc_C"/>
</dbReference>
<dbReference type="NCBIfam" id="TIGR00229">
    <property type="entry name" value="sensory_box"/>
    <property type="match status" value="1"/>
</dbReference>
<dbReference type="Gene3D" id="2.60.40.2380">
    <property type="match status" value="1"/>
</dbReference>
<dbReference type="PROSITE" id="PS50112">
    <property type="entry name" value="PAS"/>
    <property type="match status" value="1"/>
</dbReference>
<dbReference type="InterPro" id="IPR036890">
    <property type="entry name" value="HATPase_C_sf"/>
</dbReference>
<sequence length="791" mass="85627">MLVLLVLLAPVAVRAEPVVRVVGSAVSVPLVPRAVVFDPDGSLPTEEARRRLSWSGVTVEDSTVSHGYVPDTLWARIVVEVAPEAAGRWYLSLELPNFDRLQVFTLPDPDGDPVPFVELGDRVPEPTDILTRFHIAPIDLPPGRTVLLVRGRTGSTMTLDLKLRKLDALLIEERAFFALQSFYLGIAAIFALSALGLFAYTRHAIYLVYVVNLMAHTMLWLLINGTGPGYLWPTLARSVHLDPHPFIWLTVYGTGAFAADFLSTTRVPAVVCTALKVMAAAGLVLGVAGFFVPEDDIYWSHALVSTIALPILAALLGLTGIGLYRGEPAARPLMLTWLGLVAAVVFALLRDIGAIPNNTFTLSGAQLGSIFEMLVFACMLVERLGRLQREKEQIQREALASAREHEMVLERRVADRTAELDAANVRLRAIVSSAPFPLLLVREADGGVLYANQRACDLLGASSDLIVGRPGREWLVDPAARDTLLAVLDERGVVEDLEAELRRSDGTAFWALMSVVRIVYDGEPVRVVALNDITRRKDLEHELRQTAELEAAAAERERSARRLQQQFVAMVSHEFRTPLAIIDGAAQNIEVSDTRSVGRLQKIRAAVRRLLSMIDACLVDERVDGGAIVLRRECVVLGGLLREAGDVIRAAAAGHTIIVELPEAPVVARADRRLTEIAVNNLLENAVKYSPPGTTVTVRLAPGPNGGAEVSVSDEGPGIPEPERARIFDKYYRAENTSGTAGAGLGLHLVRAIMGAHGGTVECASTGPAGSRFVLRFPGDDEAAAMAEVAE</sequence>
<dbReference type="CDD" id="cd00075">
    <property type="entry name" value="HATPase"/>
    <property type="match status" value="1"/>
</dbReference>
<gene>
    <name evidence="11" type="ORF">GCM10017083_22270</name>
</gene>
<dbReference type="Pfam" id="PF13426">
    <property type="entry name" value="PAS_9"/>
    <property type="match status" value="1"/>
</dbReference>
<evidence type="ECO:0000259" key="9">
    <source>
        <dbReference type="PROSITE" id="PS50112"/>
    </source>
</evidence>
<evidence type="ECO:0000313" key="12">
    <source>
        <dbReference type="Proteomes" id="UP000630353"/>
    </source>
</evidence>
<dbReference type="Pfam" id="PF00512">
    <property type="entry name" value="HisKA"/>
    <property type="match status" value="1"/>
</dbReference>
<evidence type="ECO:0000256" key="7">
    <source>
        <dbReference type="SAM" id="Phobius"/>
    </source>
</evidence>
<name>A0A918XRD8_9PROT</name>
<dbReference type="CDD" id="cd00130">
    <property type="entry name" value="PAS"/>
    <property type="match status" value="1"/>
</dbReference>
<keyword evidence="6" id="KW-0902">Two-component regulatory system</keyword>
<dbReference type="PANTHER" id="PTHR43711">
    <property type="entry name" value="TWO-COMPONENT HISTIDINE KINASE"/>
    <property type="match status" value="1"/>
</dbReference>
<dbReference type="SMART" id="SM00387">
    <property type="entry name" value="HATPase_c"/>
    <property type="match status" value="1"/>
</dbReference>
<keyword evidence="3" id="KW-0597">Phosphoprotein</keyword>
<dbReference type="SMART" id="SM00091">
    <property type="entry name" value="PAS"/>
    <property type="match status" value="1"/>
</dbReference>
<evidence type="ECO:0000256" key="5">
    <source>
        <dbReference type="ARBA" id="ARBA00022777"/>
    </source>
</evidence>
<evidence type="ECO:0000256" key="6">
    <source>
        <dbReference type="ARBA" id="ARBA00023012"/>
    </source>
</evidence>
<proteinExistence type="predicted"/>
<dbReference type="InterPro" id="IPR005467">
    <property type="entry name" value="His_kinase_dom"/>
</dbReference>
<evidence type="ECO:0000313" key="11">
    <source>
        <dbReference type="EMBL" id="GHD49694.1"/>
    </source>
</evidence>
<keyword evidence="7" id="KW-0472">Membrane</keyword>
<dbReference type="EC" id="2.7.13.3" evidence="2"/>
<dbReference type="RefSeq" id="WP_189989354.1">
    <property type="nucleotide sequence ID" value="NZ_BMZS01000004.1"/>
</dbReference>
<feature type="transmembrane region" description="Helical" evidence="7">
    <location>
        <begin position="269"/>
        <end position="292"/>
    </location>
</feature>
<dbReference type="InterPro" id="IPR035965">
    <property type="entry name" value="PAS-like_dom_sf"/>
</dbReference>
<dbReference type="InterPro" id="IPR003661">
    <property type="entry name" value="HisK_dim/P_dom"/>
</dbReference>
<dbReference type="SMART" id="SM00086">
    <property type="entry name" value="PAC"/>
    <property type="match status" value="1"/>
</dbReference>
<protein>
    <recommendedName>
        <fullName evidence="2">histidine kinase</fullName>
        <ecNumber evidence="2">2.7.13.3</ecNumber>
    </recommendedName>
</protein>
<feature type="transmembrane region" description="Helical" evidence="7">
    <location>
        <begin position="175"/>
        <end position="198"/>
    </location>
</feature>
<keyword evidence="12" id="KW-1185">Reference proteome</keyword>
<feature type="domain" description="Histidine kinase" evidence="8">
    <location>
        <begin position="570"/>
        <end position="781"/>
    </location>
</feature>
<dbReference type="Pfam" id="PF07695">
    <property type="entry name" value="7TMR-DISM_7TM"/>
    <property type="match status" value="1"/>
</dbReference>
<keyword evidence="4" id="KW-0808">Transferase</keyword>
<dbReference type="InterPro" id="IPR004358">
    <property type="entry name" value="Sig_transdc_His_kin-like_C"/>
</dbReference>
<feature type="domain" description="PAC" evidence="10">
    <location>
        <begin position="495"/>
        <end position="545"/>
    </location>
</feature>
<dbReference type="PANTHER" id="PTHR43711:SF1">
    <property type="entry name" value="HISTIDINE KINASE 1"/>
    <property type="match status" value="1"/>
</dbReference>
<dbReference type="Pfam" id="PF02518">
    <property type="entry name" value="HATPase_c"/>
    <property type="match status" value="1"/>
</dbReference>
<feature type="transmembrane region" description="Helical" evidence="7">
    <location>
        <begin position="298"/>
        <end position="321"/>
    </location>
</feature>
<dbReference type="SMART" id="SM00388">
    <property type="entry name" value="HisKA"/>
    <property type="match status" value="1"/>
</dbReference>
<dbReference type="InterPro" id="IPR011623">
    <property type="entry name" value="7TMR_DISM_rcpt_extracell_dom1"/>
</dbReference>
<dbReference type="EMBL" id="BMZS01000004">
    <property type="protein sequence ID" value="GHD49694.1"/>
    <property type="molecule type" value="Genomic_DNA"/>
</dbReference>
<evidence type="ECO:0000259" key="8">
    <source>
        <dbReference type="PROSITE" id="PS50109"/>
    </source>
</evidence>
<dbReference type="Gene3D" id="1.10.287.130">
    <property type="match status" value="1"/>
</dbReference>
<comment type="caution">
    <text evidence="11">The sequence shown here is derived from an EMBL/GenBank/DDBJ whole genome shotgun (WGS) entry which is preliminary data.</text>
</comment>
<feature type="transmembrane region" description="Helical" evidence="7">
    <location>
        <begin position="333"/>
        <end position="349"/>
    </location>
</feature>
<dbReference type="SUPFAM" id="SSF55874">
    <property type="entry name" value="ATPase domain of HSP90 chaperone/DNA topoisomerase II/histidine kinase"/>
    <property type="match status" value="1"/>
</dbReference>
<feature type="domain" description="PAS" evidence="9">
    <location>
        <begin position="423"/>
        <end position="490"/>
    </location>
</feature>
<feature type="transmembrane region" description="Helical" evidence="7">
    <location>
        <begin position="243"/>
        <end position="262"/>
    </location>
</feature>
<dbReference type="PROSITE" id="PS50109">
    <property type="entry name" value="HIS_KIN"/>
    <property type="match status" value="1"/>
</dbReference>
<dbReference type="SUPFAM" id="SSF47384">
    <property type="entry name" value="Homodimeric domain of signal transducing histidine kinase"/>
    <property type="match status" value="1"/>
</dbReference>
<dbReference type="InterPro" id="IPR050736">
    <property type="entry name" value="Sensor_HK_Regulatory"/>
</dbReference>